<dbReference type="Proteomes" id="UP001220962">
    <property type="component" value="Chromosome"/>
</dbReference>
<evidence type="ECO:0000313" key="2">
    <source>
        <dbReference type="EMBL" id="WDH81148.1"/>
    </source>
</evidence>
<evidence type="ECO:0000313" key="3">
    <source>
        <dbReference type="Proteomes" id="UP001220962"/>
    </source>
</evidence>
<proteinExistence type="predicted"/>
<evidence type="ECO:0000259" key="1">
    <source>
        <dbReference type="Pfam" id="PF01521"/>
    </source>
</evidence>
<accession>A0AAX3MUR7</accession>
<dbReference type="SUPFAM" id="SSF89360">
    <property type="entry name" value="HesB-like domain"/>
    <property type="match status" value="1"/>
</dbReference>
<name>A0AAX3MUR7_9BACL</name>
<dbReference type="Gene3D" id="2.60.300.12">
    <property type="entry name" value="HesB-like domain"/>
    <property type="match status" value="1"/>
</dbReference>
<dbReference type="RefSeq" id="WP_205052797.1">
    <property type="nucleotide sequence ID" value="NZ_CP118101.1"/>
</dbReference>
<dbReference type="Pfam" id="PF01521">
    <property type="entry name" value="Fe-S_biosyn"/>
    <property type="match status" value="1"/>
</dbReference>
<dbReference type="EMBL" id="CP118101">
    <property type="protein sequence ID" value="WDH81148.1"/>
    <property type="molecule type" value="Genomic_DNA"/>
</dbReference>
<organism evidence="2 3">
    <name type="scientific">Paenibacillus urinalis</name>
    <dbReference type="NCBI Taxonomy" id="521520"/>
    <lineage>
        <taxon>Bacteria</taxon>
        <taxon>Bacillati</taxon>
        <taxon>Bacillota</taxon>
        <taxon>Bacilli</taxon>
        <taxon>Bacillales</taxon>
        <taxon>Paenibacillaceae</taxon>
        <taxon>Paenibacillus</taxon>
    </lineage>
</organism>
<gene>
    <name evidence="2" type="ORF">PUW23_16610</name>
</gene>
<feature type="domain" description="Core" evidence="1">
    <location>
        <begin position="1"/>
        <end position="97"/>
    </location>
</feature>
<dbReference type="AlphaFoldDB" id="A0AAX3MUR7"/>
<protein>
    <submittedName>
        <fullName evidence="2">Iron-sulfur cluster biosynthesis family protein</fullName>
    </submittedName>
</protein>
<dbReference type="InterPro" id="IPR035903">
    <property type="entry name" value="HesB-like_dom_sf"/>
</dbReference>
<dbReference type="InterPro" id="IPR000361">
    <property type="entry name" value="ATAP_core_dom"/>
</dbReference>
<sequence>MKINLSKAAEELLTKVLGNRPGFIRLMYDSEGCGCAVSGVPAFRIVDEQEDGDIVLDTNVSDLTFILDSQKAVFFEEELNLATDPGDLSLRLSSSGQHYGLYIFPRDERAVNA</sequence>
<reference evidence="2" key="1">
    <citation type="submission" date="2023-02" db="EMBL/GenBank/DDBJ databases">
        <title>Pathogen: clinical or host-associated sample.</title>
        <authorList>
            <person name="Hergert J."/>
            <person name="Casey R."/>
            <person name="Wagner J."/>
            <person name="Young E.L."/>
            <person name="Oakeson K.F."/>
        </authorList>
    </citation>
    <scope>NUCLEOTIDE SEQUENCE</scope>
    <source>
        <strain evidence="2">2022CK-00830</strain>
    </source>
</reference>